<organism evidence="2 3">
    <name type="scientific">Fibrella aquatilis</name>
    <dbReference type="NCBI Taxonomy" id="2817059"/>
    <lineage>
        <taxon>Bacteria</taxon>
        <taxon>Pseudomonadati</taxon>
        <taxon>Bacteroidota</taxon>
        <taxon>Cytophagia</taxon>
        <taxon>Cytophagales</taxon>
        <taxon>Spirosomataceae</taxon>
        <taxon>Fibrella</taxon>
    </lineage>
</organism>
<evidence type="ECO:0000313" key="3">
    <source>
        <dbReference type="Proteomes" id="UP000664795"/>
    </source>
</evidence>
<accession>A0A939G5C7</accession>
<dbReference type="EMBL" id="JAFMYU010000004">
    <property type="protein sequence ID" value="MBO0930720.1"/>
    <property type="molecule type" value="Genomic_DNA"/>
</dbReference>
<dbReference type="InterPro" id="IPR006626">
    <property type="entry name" value="PbH1"/>
</dbReference>
<feature type="domain" description="Right handed beta helix" evidence="1">
    <location>
        <begin position="150"/>
        <end position="338"/>
    </location>
</feature>
<gene>
    <name evidence="2" type="ORF">J2I48_06925</name>
</gene>
<evidence type="ECO:0000259" key="1">
    <source>
        <dbReference type="Pfam" id="PF13229"/>
    </source>
</evidence>
<protein>
    <submittedName>
        <fullName evidence="2">Right-handed parallel beta-helix repeat-containing protein</fullName>
    </submittedName>
</protein>
<dbReference type="AlphaFoldDB" id="A0A939G5C7"/>
<evidence type="ECO:0000313" key="2">
    <source>
        <dbReference type="EMBL" id="MBO0930720.1"/>
    </source>
</evidence>
<dbReference type="SMART" id="SM00710">
    <property type="entry name" value="PbH1"/>
    <property type="match status" value="7"/>
</dbReference>
<name>A0A939G5C7_9BACT</name>
<dbReference type="Proteomes" id="UP000664795">
    <property type="component" value="Unassembled WGS sequence"/>
</dbReference>
<dbReference type="Pfam" id="PF13229">
    <property type="entry name" value="Beta_helix"/>
    <property type="match status" value="1"/>
</dbReference>
<dbReference type="InterPro" id="IPR039448">
    <property type="entry name" value="Beta_helix"/>
</dbReference>
<dbReference type="InterPro" id="IPR011050">
    <property type="entry name" value="Pectin_lyase_fold/virulence"/>
</dbReference>
<dbReference type="Gene3D" id="2.160.20.10">
    <property type="entry name" value="Single-stranded right-handed beta-helix, Pectin lyase-like"/>
    <property type="match status" value="1"/>
</dbReference>
<dbReference type="RefSeq" id="WP_207334681.1">
    <property type="nucleotide sequence ID" value="NZ_JAFMYU010000004.1"/>
</dbReference>
<dbReference type="SUPFAM" id="SSF51126">
    <property type="entry name" value="Pectin lyase-like"/>
    <property type="match status" value="1"/>
</dbReference>
<sequence length="502" mass="54465">MRLLILLATFSVSLVAKPPGGRFFYVANSGSDANDGRTAQTPFRSIGKLNEIDFEPGDHIAFRGGDTFVGHLQLSHEDEGTPANPVQIESYGADRAVLQNADTSTISIQDAGGIVVQQLTLTGVNRTTNRGRGLHLLNTRPKADKRPFIQLKNISASSFGLDGICLAGQPTDSSQSGFENVLITQCDLFDNQYHGLFVTGFWDTNAAGYANKHIKIDHCVAYENTGNPLFMTNHSGSGMEIDDVEDAVIEYCEAYNNGYLCNSRVGGPCGIWLHAANRSVIQYCVAINNRTGRGLDGAGFDLDGGTTNCIIQYCYARDNDGAGILLWNYEQAPHTLENNVLRFNILENNGRRNDYADIYIGSSGTPIRGIQVYNNTIATSQQPRTKAAAIRVTSGVNVGFTFANNLIITNNCLDKDVQPQNKDIVFEGNKWYHYPTQRPPISGVFTSESPQPTAFAQLKGYRPIQQAASVLMGKTKAPNAAKGLRDFAGQPVPVGLVGALAR</sequence>
<dbReference type="InterPro" id="IPR012334">
    <property type="entry name" value="Pectin_lyas_fold"/>
</dbReference>
<comment type="caution">
    <text evidence="2">The sequence shown here is derived from an EMBL/GenBank/DDBJ whole genome shotgun (WGS) entry which is preliminary data.</text>
</comment>
<reference evidence="2 3" key="1">
    <citation type="submission" date="2021-03" db="EMBL/GenBank/DDBJ databases">
        <title>Fibrella sp. HMF5036 genome sequencing and assembly.</title>
        <authorList>
            <person name="Kang H."/>
            <person name="Kim H."/>
            <person name="Bae S."/>
            <person name="Joh K."/>
        </authorList>
    </citation>
    <scope>NUCLEOTIDE SEQUENCE [LARGE SCALE GENOMIC DNA]</scope>
    <source>
        <strain evidence="2 3">HMF5036</strain>
    </source>
</reference>
<proteinExistence type="predicted"/>
<keyword evidence="3" id="KW-1185">Reference proteome</keyword>